<evidence type="ECO:0000256" key="2">
    <source>
        <dbReference type="ARBA" id="ARBA00022723"/>
    </source>
</evidence>
<dbReference type="InterPro" id="IPR017896">
    <property type="entry name" value="4Fe4S_Fe-S-bd"/>
</dbReference>
<evidence type="ECO:0000256" key="4">
    <source>
        <dbReference type="ARBA" id="ARBA00023004"/>
    </source>
</evidence>
<evidence type="ECO:0000259" key="7">
    <source>
        <dbReference type="Pfam" id="PF13183"/>
    </source>
</evidence>
<dbReference type="Proteomes" id="UP000266376">
    <property type="component" value="Unassembled WGS sequence"/>
</dbReference>
<evidence type="ECO:0000313" key="9">
    <source>
        <dbReference type="Proteomes" id="UP000266376"/>
    </source>
</evidence>
<comment type="caution">
    <text evidence="8">The sequence shown here is derived from an EMBL/GenBank/DDBJ whole genome shotgun (WGS) entry which is preliminary data.</text>
</comment>
<dbReference type="AlphaFoldDB" id="A0A395XKZ5"/>
<dbReference type="Pfam" id="PF13183">
    <property type="entry name" value="Fer4_8"/>
    <property type="match status" value="1"/>
</dbReference>
<dbReference type="Gene3D" id="1.10.1060.10">
    <property type="entry name" value="Alpha-helical ferredoxin"/>
    <property type="match status" value="1"/>
</dbReference>
<dbReference type="GO" id="GO:0016491">
    <property type="term" value="F:oxidoreductase activity"/>
    <property type="evidence" value="ECO:0007669"/>
    <property type="project" value="UniProtKB-KW"/>
</dbReference>
<keyword evidence="4" id="KW-0408">Iron</keyword>
<evidence type="ECO:0000256" key="1">
    <source>
        <dbReference type="ARBA" id="ARBA00022485"/>
    </source>
</evidence>
<keyword evidence="5" id="KW-0411">Iron-sulfur</keyword>
<dbReference type="GO" id="GO:0051539">
    <property type="term" value="F:4 iron, 4 sulfur cluster binding"/>
    <property type="evidence" value="ECO:0007669"/>
    <property type="project" value="UniProtKB-KW"/>
</dbReference>
<reference evidence="8 9" key="1">
    <citation type="submission" date="2018-08" db="EMBL/GenBank/DDBJ databases">
        <title>A genome reference for cultivated species of the human gut microbiota.</title>
        <authorList>
            <person name="Zou Y."/>
            <person name="Xue W."/>
            <person name="Luo G."/>
        </authorList>
    </citation>
    <scope>NUCLEOTIDE SEQUENCE [LARGE SCALE GENOMIC DNA]</scope>
    <source>
        <strain evidence="8 9">AF12-11</strain>
    </source>
</reference>
<evidence type="ECO:0000256" key="5">
    <source>
        <dbReference type="ARBA" id="ARBA00023014"/>
    </source>
</evidence>
<keyword evidence="2" id="KW-0479">Metal-binding</keyword>
<gene>
    <name evidence="8" type="ORF">DWV67_15810</name>
</gene>
<organism evidence="8 9">
    <name type="scientific">Dorea formicigenerans</name>
    <dbReference type="NCBI Taxonomy" id="39486"/>
    <lineage>
        <taxon>Bacteria</taxon>
        <taxon>Bacillati</taxon>
        <taxon>Bacillota</taxon>
        <taxon>Clostridia</taxon>
        <taxon>Lachnospirales</taxon>
        <taxon>Lachnospiraceae</taxon>
        <taxon>Dorea</taxon>
    </lineage>
</organism>
<dbReference type="EMBL" id="QSAJ01000072">
    <property type="protein sequence ID" value="RGW46912.1"/>
    <property type="molecule type" value="Genomic_DNA"/>
</dbReference>
<feature type="domain" description="4Fe-4S ferredoxin-type" evidence="7">
    <location>
        <begin position="7"/>
        <end position="57"/>
    </location>
</feature>
<accession>A0A395XKZ5</accession>
<dbReference type="InterPro" id="IPR004017">
    <property type="entry name" value="Cys_rich_dom"/>
</dbReference>
<evidence type="ECO:0000313" key="8">
    <source>
        <dbReference type="EMBL" id="RGW46912.1"/>
    </source>
</evidence>
<dbReference type="GO" id="GO:0005886">
    <property type="term" value="C:plasma membrane"/>
    <property type="evidence" value="ECO:0007669"/>
    <property type="project" value="TreeGrafter"/>
</dbReference>
<dbReference type="InterPro" id="IPR051460">
    <property type="entry name" value="HdrC_iron-sulfur_subunit"/>
</dbReference>
<sequence length="321" mass="36256">MKSKNDVSECIHCHVCQKHCEFLKKYGIDIGDTEKLKELSYHCFLCGKCTEVCPIGIDGKDYILKLRRENVREAEGTFREKGYGMLLKEKKDYIYKNYRNATGKCILFPGCNFPSFYPKTMKKLVKLLKEHGIGVAYDCCGKPIAELGLEADKKRIIQRINDEFEKRGVEEVIMLCPNCYTFLKPYLKVKVTDIYAKLEELGISEKNLESGKVFLPCPDREKREILASAERFVKGNLESVKGVQCCGLGGCASVKEPEIAKHMASALAGEKKVYSYCASCSGNLTRGGCQNVSHLLTEILKTYENPDVKKSMINRAKTKFT</sequence>
<keyword evidence="3" id="KW-0560">Oxidoreductase</keyword>
<evidence type="ECO:0000259" key="6">
    <source>
        <dbReference type="Pfam" id="PF02754"/>
    </source>
</evidence>
<feature type="domain" description="Cysteine-rich" evidence="6">
    <location>
        <begin position="238"/>
        <end position="284"/>
    </location>
</feature>
<dbReference type="InterPro" id="IPR009051">
    <property type="entry name" value="Helical_ferredxn"/>
</dbReference>
<proteinExistence type="predicted"/>
<dbReference type="GO" id="GO:0046872">
    <property type="term" value="F:metal ion binding"/>
    <property type="evidence" value="ECO:0007669"/>
    <property type="project" value="UniProtKB-KW"/>
</dbReference>
<dbReference type="InterPro" id="IPR017900">
    <property type="entry name" value="4Fe4S_Fe_S_CS"/>
</dbReference>
<name>A0A395XKZ5_9FIRM</name>
<dbReference type="SUPFAM" id="SSF46548">
    <property type="entry name" value="alpha-helical ferredoxin"/>
    <property type="match status" value="1"/>
</dbReference>
<dbReference type="PROSITE" id="PS00198">
    <property type="entry name" value="4FE4S_FER_1"/>
    <property type="match status" value="1"/>
</dbReference>
<keyword evidence="1" id="KW-0004">4Fe-4S</keyword>
<feature type="domain" description="Cysteine-rich" evidence="6">
    <location>
        <begin position="107"/>
        <end position="184"/>
    </location>
</feature>
<evidence type="ECO:0000256" key="3">
    <source>
        <dbReference type="ARBA" id="ARBA00023002"/>
    </source>
</evidence>
<dbReference type="Pfam" id="PF02754">
    <property type="entry name" value="CCG"/>
    <property type="match status" value="2"/>
</dbReference>
<dbReference type="PANTHER" id="PTHR43255:SF1">
    <property type="entry name" value="IRON-SULFUR-BINDING OXIDOREDUCTASE FADF-RELATED"/>
    <property type="match status" value="1"/>
</dbReference>
<protein>
    <submittedName>
        <fullName evidence="8">(Fe-S)-binding protein</fullName>
    </submittedName>
</protein>
<dbReference type="PANTHER" id="PTHR43255">
    <property type="entry name" value="IRON-SULFUR-BINDING OXIDOREDUCTASE FADF-RELATED-RELATED"/>
    <property type="match status" value="1"/>
</dbReference>